<dbReference type="Proteomes" id="UP000504638">
    <property type="component" value="Unplaced"/>
</dbReference>
<evidence type="ECO:0000256" key="1">
    <source>
        <dbReference type="ARBA" id="ARBA00022801"/>
    </source>
</evidence>
<dbReference type="OrthoDB" id="194468at2759"/>
<feature type="domain" description="Amidohydrolase-related" evidence="2">
    <location>
        <begin position="60"/>
        <end position="264"/>
    </location>
</feature>
<evidence type="ECO:0000313" key="4">
    <source>
        <dbReference type="Proteomes" id="UP000504638"/>
    </source>
</evidence>
<dbReference type="GO" id="GO:0016810">
    <property type="term" value="F:hydrolase activity, acting on carbon-nitrogen (but not peptide) bonds"/>
    <property type="evidence" value="ECO:0007669"/>
    <property type="project" value="InterPro"/>
</dbReference>
<dbReference type="AlphaFoldDB" id="A0A6G1G636"/>
<dbReference type="EMBL" id="ML975155">
    <property type="protein sequence ID" value="KAF1813504.1"/>
    <property type="molecule type" value="Genomic_DNA"/>
</dbReference>
<dbReference type="SUPFAM" id="SSF51338">
    <property type="entry name" value="Composite domain of metallo-dependent hydrolases"/>
    <property type="match status" value="1"/>
</dbReference>
<accession>A0A6G1G636</accession>
<reference evidence="5" key="2">
    <citation type="submission" date="2020-04" db="EMBL/GenBank/DDBJ databases">
        <authorList>
            <consortium name="NCBI Genome Project"/>
        </authorList>
    </citation>
    <scope>NUCLEOTIDE SEQUENCE</scope>
    <source>
        <strain evidence="5">CBS 781.70</strain>
    </source>
</reference>
<dbReference type="InterPro" id="IPR050287">
    <property type="entry name" value="MTA/SAH_deaminase"/>
</dbReference>
<dbReference type="GeneID" id="54423387"/>
<dbReference type="PANTHER" id="PTHR43794:SF11">
    <property type="entry name" value="AMIDOHYDROLASE-RELATED DOMAIN-CONTAINING PROTEIN"/>
    <property type="match status" value="1"/>
</dbReference>
<evidence type="ECO:0000313" key="5">
    <source>
        <dbReference type="RefSeq" id="XP_033535135.1"/>
    </source>
</evidence>
<sequence>MSLADPGEQDARRVTIRTVVYDHGRHNKSFNGCVHIWISASTPSEPSQVHLPYASIGWRCQENGIGMTMHCTETPSDLQIFKEHYKKSPMQFCESEYIAGPRTVLAHMAHLDLDVDLDILRDTETSVSHSLASDLKFSNGTAPVVEMLNKGVNVALGTGAPYNDTYDMFRGMQVTAMLHAGQIRSWGVLMMVTVFGARALRLENDIGSREVGKKADFVAISNKGLHCAPFDATLCFEGGLDPVTVVVHSCTGRDIQRVVVDGKTLVQNGKLVYMDEGRICEAARQAGRGVKNRSGVLSSKHNCCFALEPIPSRC</sequence>
<keyword evidence="4" id="KW-1185">Reference proteome</keyword>
<dbReference type="InterPro" id="IPR006680">
    <property type="entry name" value="Amidohydro-rel"/>
</dbReference>
<dbReference type="SUPFAM" id="SSF51556">
    <property type="entry name" value="Metallo-dependent hydrolases"/>
    <property type="match status" value="1"/>
</dbReference>
<reference evidence="5" key="3">
    <citation type="submission" date="2025-04" db="UniProtKB">
        <authorList>
            <consortium name="RefSeq"/>
        </authorList>
    </citation>
    <scope>IDENTIFICATION</scope>
    <source>
        <strain evidence="5">CBS 781.70</strain>
    </source>
</reference>
<dbReference type="PANTHER" id="PTHR43794">
    <property type="entry name" value="AMINOHYDROLASE SSNA-RELATED"/>
    <property type="match status" value="1"/>
</dbReference>
<proteinExistence type="predicted"/>
<reference evidence="3 5" key="1">
    <citation type="submission" date="2020-01" db="EMBL/GenBank/DDBJ databases">
        <authorList>
            <consortium name="DOE Joint Genome Institute"/>
            <person name="Haridas S."/>
            <person name="Albert R."/>
            <person name="Binder M."/>
            <person name="Bloem J."/>
            <person name="Labutti K."/>
            <person name="Salamov A."/>
            <person name="Andreopoulos B."/>
            <person name="Baker S.E."/>
            <person name="Barry K."/>
            <person name="Bills G."/>
            <person name="Bluhm B.H."/>
            <person name="Cannon C."/>
            <person name="Castanera R."/>
            <person name="Culley D.E."/>
            <person name="Daum C."/>
            <person name="Ezra D."/>
            <person name="Gonzalez J.B."/>
            <person name="Henrissat B."/>
            <person name="Kuo A."/>
            <person name="Liang C."/>
            <person name="Lipzen A."/>
            <person name="Lutzoni F."/>
            <person name="Magnuson J."/>
            <person name="Mondo S."/>
            <person name="Nolan M."/>
            <person name="Ohm R."/>
            <person name="Pangilinan J."/>
            <person name="Park H.-J."/>
            <person name="Ramirez L."/>
            <person name="Alfaro M."/>
            <person name="Sun H."/>
            <person name="Tritt A."/>
            <person name="Yoshinaga Y."/>
            <person name="Zwiers L.-H."/>
            <person name="Turgeon B.G."/>
            <person name="Goodwin S.B."/>
            <person name="Spatafora J.W."/>
            <person name="Crous P.W."/>
            <person name="Grigoriev I.V."/>
        </authorList>
    </citation>
    <scope>NUCLEOTIDE SEQUENCE</scope>
    <source>
        <strain evidence="3 5">CBS 781.70</strain>
    </source>
</reference>
<dbReference type="RefSeq" id="XP_033535135.1">
    <property type="nucleotide sequence ID" value="XM_033682817.1"/>
</dbReference>
<dbReference type="InterPro" id="IPR011059">
    <property type="entry name" value="Metal-dep_hydrolase_composite"/>
</dbReference>
<gene>
    <name evidence="3 5" type="ORF">P152DRAFT_513726</name>
</gene>
<dbReference type="Gene3D" id="2.30.40.10">
    <property type="entry name" value="Urease, subunit C, domain 1"/>
    <property type="match status" value="1"/>
</dbReference>
<evidence type="ECO:0000259" key="2">
    <source>
        <dbReference type="Pfam" id="PF01979"/>
    </source>
</evidence>
<evidence type="ECO:0000313" key="3">
    <source>
        <dbReference type="EMBL" id="KAF1813504.1"/>
    </source>
</evidence>
<protein>
    <submittedName>
        <fullName evidence="3 5">Metallo-dependent hydrolase</fullName>
    </submittedName>
</protein>
<organism evidence="3">
    <name type="scientific">Eremomyces bilateralis CBS 781.70</name>
    <dbReference type="NCBI Taxonomy" id="1392243"/>
    <lineage>
        <taxon>Eukaryota</taxon>
        <taxon>Fungi</taxon>
        <taxon>Dikarya</taxon>
        <taxon>Ascomycota</taxon>
        <taxon>Pezizomycotina</taxon>
        <taxon>Dothideomycetes</taxon>
        <taxon>Dothideomycetes incertae sedis</taxon>
        <taxon>Eremomycetales</taxon>
        <taxon>Eremomycetaceae</taxon>
        <taxon>Eremomyces</taxon>
    </lineage>
</organism>
<dbReference type="InterPro" id="IPR032466">
    <property type="entry name" value="Metal_Hydrolase"/>
</dbReference>
<dbReference type="Pfam" id="PF01979">
    <property type="entry name" value="Amidohydro_1"/>
    <property type="match status" value="1"/>
</dbReference>
<keyword evidence="1 3" id="KW-0378">Hydrolase</keyword>
<name>A0A6G1G636_9PEZI</name>
<dbReference type="Gene3D" id="3.20.20.140">
    <property type="entry name" value="Metal-dependent hydrolases"/>
    <property type="match status" value="1"/>
</dbReference>